<dbReference type="AlphaFoldDB" id="A0A7G1HX04"/>
<gene>
    <name evidence="1" type="ORF">Cop2CBH44_25790</name>
</gene>
<proteinExistence type="predicted"/>
<dbReference type="RefSeq" id="WP_200754958.1">
    <property type="nucleotide sequence ID" value="NZ_AP023322.1"/>
</dbReference>
<dbReference type="EMBL" id="AP023322">
    <property type="protein sequence ID" value="BCI64226.1"/>
    <property type="molecule type" value="Genomic_DNA"/>
</dbReference>
<name>A0A7G1HX04_9BACT</name>
<keyword evidence="2" id="KW-1185">Reference proteome</keyword>
<reference evidence="2" key="1">
    <citation type="submission" date="2020-07" db="EMBL/GenBank/DDBJ databases">
        <title>Complete genome sequencing of Coprobacter sp. strain 2CBH44.</title>
        <authorList>
            <person name="Sakamoto M."/>
            <person name="Murakami T."/>
            <person name="Mori H."/>
        </authorList>
    </citation>
    <scope>NUCLEOTIDE SEQUENCE [LARGE SCALE GENOMIC DNA]</scope>
    <source>
        <strain evidence="2">2CBH44</strain>
    </source>
</reference>
<evidence type="ECO:0000313" key="2">
    <source>
        <dbReference type="Proteomes" id="UP000594042"/>
    </source>
</evidence>
<accession>A0A7G1HX04</accession>
<sequence length="129" mass="15135">MIKQDFLLAQIEELTKKIARLLRKKETNEPDIDTAADDCYKAFRLNLNSITNLPEDELTELVPDWQLLELLVKIMLNDTRINHDLNQMEKAQALLYYIQENDRTYSFDRIATARELDTLIQNLKSGNHN</sequence>
<dbReference type="KEGG" id="copr:Cop2CBH44_25790"/>
<protein>
    <submittedName>
        <fullName evidence="1">Uncharacterized protein</fullName>
    </submittedName>
</protein>
<evidence type="ECO:0000313" key="1">
    <source>
        <dbReference type="EMBL" id="BCI64226.1"/>
    </source>
</evidence>
<organism evidence="1 2">
    <name type="scientific">Coprobacter secundus subsp. similis</name>
    <dbReference type="NCBI Taxonomy" id="2751153"/>
    <lineage>
        <taxon>Bacteria</taxon>
        <taxon>Pseudomonadati</taxon>
        <taxon>Bacteroidota</taxon>
        <taxon>Bacteroidia</taxon>
        <taxon>Bacteroidales</taxon>
        <taxon>Barnesiellaceae</taxon>
        <taxon>Coprobacter</taxon>
    </lineage>
</organism>
<dbReference type="Proteomes" id="UP000594042">
    <property type="component" value="Chromosome"/>
</dbReference>